<dbReference type="FunFam" id="3.40.605.10:FF:000007">
    <property type="entry name" value="NAD/NADP-dependent betaine aldehyde dehydrogenase"/>
    <property type="match status" value="1"/>
</dbReference>
<dbReference type="Proteomes" id="UP001165136">
    <property type="component" value="Unassembled WGS sequence"/>
</dbReference>
<evidence type="ECO:0000256" key="1">
    <source>
        <dbReference type="ARBA" id="ARBA00009986"/>
    </source>
</evidence>
<feature type="domain" description="Aldehyde dehydrogenase" evidence="5">
    <location>
        <begin position="16"/>
        <end position="460"/>
    </location>
</feature>
<dbReference type="InterPro" id="IPR016163">
    <property type="entry name" value="Ald_DH_C"/>
</dbReference>
<evidence type="ECO:0000256" key="4">
    <source>
        <dbReference type="RuleBase" id="RU003345"/>
    </source>
</evidence>
<dbReference type="SUPFAM" id="SSF53720">
    <property type="entry name" value="ALDH-like"/>
    <property type="match status" value="1"/>
</dbReference>
<dbReference type="InterPro" id="IPR016161">
    <property type="entry name" value="Ald_DH/histidinol_DH"/>
</dbReference>
<dbReference type="PROSITE" id="PS00070">
    <property type="entry name" value="ALDEHYDE_DEHYDR_CYS"/>
    <property type="match status" value="1"/>
</dbReference>
<keyword evidence="7" id="KW-1185">Reference proteome</keyword>
<dbReference type="GO" id="GO:0016620">
    <property type="term" value="F:oxidoreductase activity, acting on the aldehyde or oxo group of donors, NAD or NADP as acceptor"/>
    <property type="evidence" value="ECO:0007669"/>
    <property type="project" value="InterPro"/>
</dbReference>
<evidence type="ECO:0000256" key="3">
    <source>
        <dbReference type="PROSITE-ProRule" id="PRU10007"/>
    </source>
</evidence>
<accession>A0A9W6R7G9</accession>
<evidence type="ECO:0000256" key="2">
    <source>
        <dbReference type="ARBA" id="ARBA00023002"/>
    </source>
</evidence>
<dbReference type="RefSeq" id="WP_285488712.1">
    <property type="nucleotide sequence ID" value="NZ_BSTI01000014.1"/>
</dbReference>
<protein>
    <submittedName>
        <fullName evidence="6">Aldehyde dehydrogenase</fullName>
    </submittedName>
</protein>
<comment type="similarity">
    <text evidence="1 4">Belongs to the aldehyde dehydrogenase family.</text>
</comment>
<dbReference type="InterPro" id="IPR044086">
    <property type="entry name" value="LUC3-like"/>
</dbReference>
<keyword evidence="2 4" id="KW-0560">Oxidoreductase</keyword>
<dbReference type="InterPro" id="IPR015590">
    <property type="entry name" value="Aldehyde_DH_dom"/>
</dbReference>
<dbReference type="InterPro" id="IPR016160">
    <property type="entry name" value="Ald_DH_CS_CYS"/>
</dbReference>
<gene>
    <name evidence="6" type="ORF">Atai01_55710</name>
</gene>
<evidence type="ECO:0000313" key="7">
    <source>
        <dbReference type="Proteomes" id="UP001165136"/>
    </source>
</evidence>
<reference evidence="6" key="1">
    <citation type="submission" date="2023-03" db="EMBL/GenBank/DDBJ databases">
        <title>Amycolatopsis taiwanensis NBRC 103393.</title>
        <authorList>
            <person name="Ichikawa N."/>
            <person name="Sato H."/>
            <person name="Tonouchi N."/>
        </authorList>
    </citation>
    <scope>NUCLEOTIDE SEQUENCE</scope>
    <source>
        <strain evidence="6">NBRC 103393</strain>
    </source>
</reference>
<dbReference type="PANTHER" id="PTHR11699">
    <property type="entry name" value="ALDEHYDE DEHYDROGENASE-RELATED"/>
    <property type="match status" value="1"/>
</dbReference>
<dbReference type="AlphaFoldDB" id="A0A9W6R7G9"/>
<dbReference type="EMBL" id="BSTI01000014">
    <property type="protein sequence ID" value="GLY68952.1"/>
    <property type="molecule type" value="Genomic_DNA"/>
</dbReference>
<dbReference type="FunFam" id="3.40.309.10:FF:000009">
    <property type="entry name" value="Aldehyde dehydrogenase A"/>
    <property type="match status" value="1"/>
</dbReference>
<name>A0A9W6R7G9_9PSEU</name>
<dbReference type="Gene3D" id="3.40.605.10">
    <property type="entry name" value="Aldehyde Dehydrogenase, Chain A, domain 1"/>
    <property type="match status" value="1"/>
</dbReference>
<dbReference type="InterPro" id="IPR029510">
    <property type="entry name" value="Ald_DH_CS_GLU"/>
</dbReference>
<dbReference type="Gene3D" id="3.40.309.10">
    <property type="entry name" value="Aldehyde Dehydrogenase, Chain A, domain 2"/>
    <property type="match status" value="1"/>
</dbReference>
<proteinExistence type="inferred from homology"/>
<evidence type="ECO:0000313" key="6">
    <source>
        <dbReference type="EMBL" id="GLY68952.1"/>
    </source>
</evidence>
<dbReference type="CDD" id="cd07106">
    <property type="entry name" value="ALDH_AldA-AAD23400"/>
    <property type="match status" value="1"/>
</dbReference>
<dbReference type="InterPro" id="IPR016162">
    <property type="entry name" value="Ald_DH_N"/>
</dbReference>
<sequence>MNTLLSKVSVAEDRGRPVLDAATREVVGHAPVHTVDQLNTAIAAAAAAQPNWAALGHAERSRLLHAIADDIDAHAVELGEIITHEQGKAGGEGEAHGAAHWLRAAADTVLEPQVLHDDGTSRAELHYVPLGVVASIGPWNFPVMIAVWHVAPALRMGNTVVLKPSENTPLSVLALAEIFRRHLPEGVLTAVSGDREVGAALAAHPGVAKIVFTGSTATGRRIVESSASNLARLTLELGGNDAGIVLPGTDVDAIADKLFWAAFMNTGQVCAALKRLYVHESIYPDVVEALAERAEKAPMGPGRDKANRLGPVQNPAQFEIVSRLVEDARERGARIVTGGAAAAELGPLFYRPTIIADVDDGAAVVDEEQFGPVLPVIRYTDVDDAVRRANNTEQGLGASVWSADPDEAAAVAQRLEAGTVWINQHGGVDPAIPFGGTKASGYGLEFGVEGLKAMAATKVIRR</sequence>
<evidence type="ECO:0000259" key="5">
    <source>
        <dbReference type="Pfam" id="PF00171"/>
    </source>
</evidence>
<organism evidence="6 7">
    <name type="scientific">Amycolatopsis taiwanensis</name>
    <dbReference type="NCBI Taxonomy" id="342230"/>
    <lineage>
        <taxon>Bacteria</taxon>
        <taxon>Bacillati</taxon>
        <taxon>Actinomycetota</taxon>
        <taxon>Actinomycetes</taxon>
        <taxon>Pseudonocardiales</taxon>
        <taxon>Pseudonocardiaceae</taxon>
        <taxon>Amycolatopsis</taxon>
    </lineage>
</organism>
<comment type="caution">
    <text evidence="6">The sequence shown here is derived from an EMBL/GenBank/DDBJ whole genome shotgun (WGS) entry which is preliminary data.</text>
</comment>
<dbReference type="PROSITE" id="PS00687">
    <property type="entry name" value="ALDEHYDE_DEHYDR_GLU"/>
    <property type="match status" value="1"/>
</dbReference>
<dbReference type="Pfam" id="PF00171">
    <property type="entry name" value="Aldedh"/>
    <property type="match status" value="1"/>
</dbReference>
<feature type="active site" evidence="3">
    <location>
        <position position="236"/>
    </location>
</feature>